<evidence type="ECO:0000313" key="3">
    <source>
        <dbReference type="EMBL" id="CEH12703.1"/>
    </source>
</evidence>
<evidence type="ECO:0000256" key="2">
    <source>
        <dbReference type="SAM" id="SignalP"/>
    </source>
</evidence>
<proteinExistence type="predicted"/>
<protein>
    <submittedName>
        <fullName evidence="3">Uncharacterized protein</fullName>
    </submittedName>
</protein>
<dbReference type="EMBL" id="CCYA01000181">
    <property type="protein sequence ID" value="CEH12703.1"/>
    <property type="molecule type" value="Genomic_DNA"/>
</dbReference>
<feature type="signal peptide" evidence="2">
    <location>
        <begin position="1"/>
        <end position="18"/>
    </location>
</feature>
<dbReference type="OrthoDB" id="10314313at2759"/>
<feature type="region of interest" description="Disordered" evidence="1">
    <location>
        <begin position="89"/>
        <end position="110"/>
    </location>
</feature>
<keyword evidence="2" id="KW-0732">Signal</keyword>
<evidence type="ECO:0000313" key="4">
    <source>
        <dbReference type="Proteomes" id="UP000054845"/>
    </source>
</evidence>
<organism evidence="3 4">
    <name type="scientific">Ceraceosorus bombacis</name>
    <dbReference type="NCBI Taxonomy" id="401625"/>
    <lineage>
        <taxon>Eukaryota</taxon>
        <taxon>Fungi</taxon>
        <taxon>Dikarya</taxon>
        <taxon>Basidiomycota</taxon>
        <taxon>Ustilaginomycotina</taxon>
        <taxon>Exobasidiomycetes</taxon>
        <taxon>Ceraceosorales</taxon>
        <taxon>Ceraceosoraceae</taxon>
        <taxon>Ceraceosorus</taxon>
    </lineage>
</organism>
<evidence type="ECO:0000256" key="1">
    <source>
        <dbReference type="SAM" id="MobiDB-lite"/>
    </source>
</evidence>
<feature type="chain" id="PRO_5006059353" evidence="2">
    <location>
        <begin position="19"/>
        <end position="110"/>
    </location>
</feature>
<dbReference type="AlphaFoldDB" id="A0A0P1BBH2"/>
<keyword evidence="4" id="KW-1185">Reference proteome</keyword>
<sequence>MRSFAAPLLLGSLASIRALPLGDSSVLDRFIEQAPSIVHWRDAHGKVRHTMDVKSRNFSRFSYEDRPVSMTSANWHPIYKNAQRNGLKAEGVTESGAKVHWDGSSWTEED</sequence>
<reference evidence="3 4" key="1">
    <citation type="submission" date="2014-09" db="EMBL/GenBank/DDBJ databases">
        <authorList>
            <person name="Magalhaes I.L.F."/>
            <person name="Oliveira U."/>
            <person name="Santos F.R."/>
            <person name="Vidigal T.H.D.A."/>
            <person name="Brescovit A.D."/>
            <person name="Santos A.J."/>
        </authorList>
    </citation>
    <scope>NUCLEOTIDE SEQUENCE [LARGE SCALE GENOMIC DNA]</scope>
</reference>
<name>A0A0P1BBH2_9BASI</name>
<accession>A0A0P1BBH2</accession>
<dbReference type="Proteomes" id="UP000054845">
    <property type="component" value="Unassembled WGS sequence"/>
</dbReference>